<evidence type="ECO:0000313" key="2">
    <source>
        <dbReference type="EMBL" id="KIK53983.1"/>
    </source>
</evidence>
<organism evidence="2 3">
    <name type="scientific">Collybiopsis luxurians FD-317 M1</name>
    <dbReference type="NCBI Taxonomy" id="944289"/>
    <lineage>
        <taxon>Eukaryota</taxon>
        <taxon>Fungi</taxon>
        <taxon>Dikarya</taxon>
        <taxon>Basidiomycota</taxon>
        <taxon>Agaricomycotina</taxon>
        <taxon>Agaricomycetes</taxon>
        <taxon>Agaricomycetidae</taxon>
        <taxon>Agaricales</taxon>
        <taxon>Marasmiineae</taxon>
        <taxon>Omphalotaceae</taxon>
        <taxon>Collybiopsis</taxon>
        <taxon>Collybiopsis luxurians</taxon>
    </lineage>
</organism>
<sequence>SPAIPFQLLPSSVAFQLQIKSYIFAGASGIFVWDILSNLTADWNLFRLAKNRYALAAYTLSSGVVTACMATSLNVASIAYPVGNCKLGDIAVDCFFPVGIAGSCFLFFLRARAVYMNRLYIVAIFAFLWLSVLAACITVPFGTVSDSINIEDTPYCVTVATEDFAKAAVIVPTVYDTVIFLAISYKLMSYGFSDNHGFRHRILGTNLPAFSRAMLRDGQKYYLVTVLSNLVTIALGCSPVNPAYQSVFTVPNMMLTNIMACYVYRHTVLG</sequence>
<dbReference type="AlphaFoldDB" id="A0A0D0CGF0"/>
<feature type="transmembrane region" description="Helical" evidence="1">
    <location>
        <begin position="22"/>
        <end position="41"/>
    </location>
</feature>
<proteinExistence type="predicted"/>
<keyword evidence="1" id="KW-0472">Membrane</keyword>
<evidence type="ECO:0000313" key="3">
    <source>
        <dbReference type="Proteomes" id="UP000053593"/>
    </source>
</evidence>
<feature type="non-terminal residue" evidence="2">
    <location>
        <position position="1"/>
    </location>
</feature>
<reference evidence="2 3" key="1">
    <citation type="submission" date="2014-04" db="EMBL/GenBank/DDBJ databases">
        <title>Evolutionary Origins and Diversification of the Mycorrhizal Mutualists.</title>
        <authorList>
            <consortium name="DOE Joint Genome Institute"/>
            <consortium name="Mycorrhizal Genomics Consortium"/>
            <person name="Kohler A."/>
            <person name="Kuo A."/>
            <person name="Nagy L.G."/>
            <person name="Floudas D."/>
            <person name="Copeland A."/>
            <person name="Barry K.W."/>
            <person name="Cichocki N."/>
            <person name="Veneault-Fourrey C."/>
            <person name="LaButti K."/>
            <person name="Lindquist E.A."/>
            <person name="Lipzen A."/>
            <person name="Lundell T."/>
            <person name="Morin E."/>
            <person name="Murat C."/>
            <person name="Riley R."/>
            <person name="Ohm R."/>
            <person name="Sun H."/>
            <person name="Tunlid A."/>
            <person name="Henrissat B."/>
            <person name="Grigoriev I.V."/>
            <person name="Hibbett D.S."/>
            <person name="Martin F."/>
        </authorList>
    </citation>
    <scope>NUCLEOTIDE SEQUENCE [LARGE SCALE GENOMIC DNA]</scope>
    <source>
        <strain evidence="2 3">FD-317 M1</strain>
    </source>
</reference>
<dbReference type="HOGENOM" id="CLU_060549_3_0_1"/>
<feature type="transmembrane region" description="Helical" evidence="1">
    <location>
        <begin position="121"/>
        <end position="144"/>
    </location>
</feature>
<gene>
    <name evidence="2" type="ORF">GYMLUDRAFT_106732</name>
</gene>
<dbReference type="Proteomes" id="UP000053593">
    <property type="component" value="Unassembled WGS sequence"/>
</dbReference>
<accession>A0A0D0CGF0</accession>
<feature type="transmembrane region" description="Helical" evidence="1">
    <location>
        <begin position="221"/>
        <end position="241"/>
    </location>
</feature>
<keyword evidence="1" id="KW-0812">Transmembrane</keyword>
<name>A0A0D0CGF0_9AGAR</name>
<protein>
    <submittedName>
        <fullName evidence="2">Uncharacterized protein</fullName>
    </submittedName>
</protein>
<evidence type="ECO:0000256" key="1">
    <source>
        <dbReference type="SAM" id="Phobius"/>
    </source>
</evidence>
<keyword evidence="3" id="KW-1185">Reference proteome</keyword>
<feature type="transmembrane region" description="Helical" evidence="1">
    <location>
        <begin position="164"/>
        <end position="183"/>
    </location>
</feature>
<dbReference type="EMBL" id="KN834821">
    <property type="protein sequence ID" value="KIK53983.1"/>
    <property type="molecule type" value="Genomic_DNA"/>
</dbReference>
<dbReference type="OrthoDB" id="3038990at2759"/>
<feature type="transmembrane region" description="Helical" evidence="1">
    <location>
        <begin position="53"/>
        <end position="78"/>
    </location>
</feature>
<feature type="transmembrane region" description="Helical" evidence="1">
    <location>
        <begin position="90"/>
        <end position="109"/>
    </location>
</feature>
<feature type="non-terminal residue" evidence="2">
    <location>
        <position position="270"/>
    </location>
</feature>
<keyword evidence="1" id="KW-1133">Transmembrane helix</keyword>